<feature type="region of interest" description="Disordered" evidence="1">
    <location>
        <begin position="26"/>
        <end position="90"/>
    </location>
</feature>
<organism evidence="3 4">
    <name type="scientific">Pendulispora brunnea</name>
    <dbReference type="NCBI Taxonomy" id="2905690"/>
    <lineage>
        <taxon>Bacteria</taxon>
        <taxon>Pseudomonadati</taxon>
        <taxon>Myxococcota</taxon>
        <taxon>Myxococcia</taxon>
        <taxon>Myxococcales</taxon>
        <taxon>Sorangiineae</taxon>
        <taxon>Pendulisporaceae</taxon>
        <taxon>Pendulispora</taxon>
    </lineage>
</organism>
<dbReference type="Proteomes" id="UP001379533">
    <property type="component" value="Chromosome"/>
</dbReference>
<proteinExistence type="predicted"/>
<feature type="signal peptide" evidence="2">
    <location>
        <begin position="1"/>
        <end position="23"/>
    </location>
</feature>
<accession>A0ABZ2K9M3</accession>
<feature type="compositionally biased region" description="Acidic residues" evidence="1">
    <location>
        <begin position="71"/>
        <end position="90"/>
    </location>
</feature>
<evidence type="ECO:0000313" key="3">
    <source>
        <dbReference type="EMBL" id="WXA94042.1"/>
    </source>
</evidence>
<dbReference type="RefSeq" id="WP_394844646.1">
    <property type="nucleotide sequence ID" value="NZ_CP089982.1"/>
</dbReference>
<protein>
    <submittedName>
        <fullName evidence="3">Uncharacterized protein</fullName>
    </submittedName>
</protein>
<reference evidence="3 4" key="1">
    <citation type="submission" date="2021-12" db="EMBL/GenBank/DDBJ databases">
        <title>Discovery of the Pendulisporaceae a myxobacterial family with distinct sporulation behavior and unique specialized metabolism.</title>
        <authorList>
            <person name="Garcia R."/>
            <person name="Popoff A."/>
            <person name="Bader C.D."/>
            <person name="Loehr J."/>
            <person name="Walesch S."/>
            <person name="Walt C."/>
            <person name="Boldt J."/>
            <person name="Bunk B."/>
            <person name="Haeckl F.J.F.P.J."/>
            <person name="Gunesch A.P."/>
            <person name="Birkelbach J."/>
            <person name="Nuebel U."/>
            <person name="Pietschmann T."/>
            <person name="Bach T."/>
            <person name="Mueller R."/>
        </authorList>
    </citation>
    <scope>NUCLEOTIDE SEQUENCE [LARGE SCALE GENOMIC DNA]</scope>
    <source>
        <strain evidence="3 4">MSr12523</strain>
    </source>
</reference>
<feature type="chain" id="PRO_5045309405" evidence="2">
    <location>
        <begin position="24"/>
        <end position="90"/>
    </location>
</feature>
<dbReference type="PROSITE" id="PS51257">
    <property type="entry name" value="PROKAR_LIPOPROTEIN"/>
    <property type="match status" value="1"/>
</dbReference>
<evidence type="ECO:0000256" key="2">
    <source>
        <dbReference type="SAM" id="SignalP"/>
    </source>
</evidence>
<gene>
    <name evidence="3" type="ORF">LZC95_47275</name>
</gene>
<keyword evidence="2" id="KW-0732">Signal</keyword>
<evidence type="ECO:0000256" key="1">
    <source>
        <dbReference type="SAM" id="MobiDB-lite"/>
    </source>
</evidence>
<sequence>MKRARLAVWMLLALVLPAMLWMACTLNPQPIPPGAELDGSLNGGGQGRGDSAVPGADMDASETSEGGPDADAGDADADAGDADAGDADAG</sequence>
<dbReference type="EMBL" id="CP089982">
    <property type="protein sequence ID" value="WXA94042.1"/>
    <property type="molecule type" value="Genomic_DNA"/>
</dbReference>
<name>A0ABZ2K9M3_9BACT</name>
<keyword evidence="4" id="KW-1185">Reference proteome</keyword>
<evidence type="ECO:0000313" key="4">
    <source>
        <dbReference type="Proteomes" id="UP001379533"/>
    </source>
</evidence>